<dbReference type="CDD" id="cd06529">
    <property type="entry name" value="S24_LexA-like"/>
    <property type="match status" value="1"/>
</dbReference>
<dbReference type="InterPro" id="IPR015927">
    <property type="entry name" value="Peptidase_S24_S26A/B/C"/>
</dbReference>
<sequence length="227" mass="25947">MSYTINKLVIKQALKKHKMTYSDLAEIMVKNGVEIGEQAIKMWFLRKNPSNPELDKVKFISEYFKIPIEELVEQDIFLTKNNVRKVPIVGTTSCGKSEPNSYQGGDSIYVSSDEYNEHLYALIACGDSMEPEIEDGDTLLCDPNVEIINGDLVHYTLYGESAAKVYYYDEKKEILSLIPINQAPFFQTKNILKTDEAFNEIKLAKVIHISKDVTNGRRRRLRNLGKL</sequence>
<dbReference type="PANTHER" id="PTHR40661">
    <property type="match status" value="1"/>
</dbReference>
<dbReference type="Proteomes" id="UP001075225">
    <property type="component" value="Unassembled WGS sequence"/>
</dbReference>
<dbReference type="InterPro" id="IPR036286">
    <property type="entry name" value="LexA/Signal_pep-like_sf"/>
</dbReference>
<reference evidence="5" key="1">
    <citation type="submission" date="2022-12" db="EMBL/GenBank/DDBJ databases">
        <title>Species Delineation and Comparative Genomics within the Campylobacter ureolyticus Complex.</title>
        <authorList>
            <person name="Maki J."/>
            <person name="Howard M."/>
            <person name="Connelly S."/>
            <person name="Hardy D.J."/>
            <person name="Cameron A."/>
        </authorList>
    </citation>
    <scope>NUCLEOTIDE SEQUENCE</scope>
    <source>
        <strain evidence="5">URMC_787</strain>
    </source>
</reference>
<evidence type="ECO:0000256" key="1">
    <source>
        <dbReference type="ARBA" id="ARBA00023015"/>
    </source>
</evidence>
<proteinExistence type="predicted"/>
<evidence type="ECO:0000313" key="5">
    <source>
        <dbReference type="EMBL" id="MCZ6159011.1"/>
    </source>
</evidence>
<dbReference type="Gene3D" id="2.10.109.10">
    <property type="entry name" value="Umud Fragment, subunit A"/>
    <property type="match status" value="1"/>
</dbReference>
<keyword evidence="3" id="KW-0804">Transcription</keyword>
<dbReference type="SUPFAM" id="SSF51306">
    <property type="entry name" value="LexA/Signal peptidase"/>
    <property type="match status" value="1"/>
</dbReference>
<feature type="domain" description="Peptidase S24/S26A/S26B/S26C" evidence="4">
    <location>
        <begin position="87"/>
        <end position="183"/>
    </location>
</feature>
<dbReference type="InterPro" id="IPR039418">
    <property type="entry name" value="LexA-like"/>
</dbReference>
<evidence type="ECO:0000256" key="2">
    <source>
        <dbReference type="ARBA" id="ARBA00023125"/>
    </source>
</evidence>
<organism evidence="5 6">
    <name type="scientific">Campylobacter ureolyticus</name>
    <dbReference type="NCBI Taxonomy" id="827"/>
    <lineage>
        <taxon>Bacteria</taxon>
        <taxon>Pseudomonadati</taxon>
        <taxon>Campylobacterota</taxon>
        <taxon>Epsilonproteobacteria</taxon>
        <taxon>Campylobacterales</taxon>
        <taxon>Campylobacteraceae</taxon>
        <taxon>Campylobacter</taxon>
    </lineage>
</organism>
<dbReference type="CDD" id="cd00093">
    <property type="entry name" value="HTH_XRE"/>
    <property type="match status" value="1"/>
</dbReference>
<dbReference type="RefSeq" id="WP_269484153.1">
    <property type="nucleotide sequence ID" value="NZ_JAPXGO010000001.1"/>
</dbReference>
<dbReference type="InterPro" id="IPR010982">
    <property type="entry name" value="Lambda_DNA-bd_dom_sf"/>
</dbReference>
<evidence type="ECO:0000256" key="3">
    <source>
        <dbReference type="ARBA" id="ARBA00023163"/>
    </source>
</evidence>
<dbReference type="EMBL" id="JAPXGO010000001">
    <property type="protein sequence ID" value="MCZ6159011.1"/>
    <property type="molecule type" value="Genomic_DNA"/>
</dbReference>
<dbReference type="AlphaFoldDB" id="A0A9Q4PU67"/>
<dbReference type="PANTHER" id="PTHR40661:SF3">
    <property type="entry name" value="FELS-1 PROPHAGE TRANSCRIPTIONAL REGULATOR"/>
    <property type="match status" value="1"/>
</dbReference>
<evidence type="ECO:0000259" key="4">
    <source>
        <dbReference type="Pfam" id="PF00717"/>
    </source>
</evidence>
<name>A0A9Q4PU67_9BACT</name>
<dbReference type="Gene3D" id="1.10.260.40">
    <property type="entry name" value="lambda repressor-like DNA-binding domains"/>
    <property type="match status" value="1"/>
</dbReference>
<accession>A0A9Q4PU67</accession>
<dbReference type="InterPro" id="IPR001387">
    <property type="entry name" value="Cro/C1-type_HTH"/>
</dbReference>
<keyword evidence="1" id="KW-0805">Transcription regulation</keyword>
<gene>
    <name evidence="5" type="ORF">O6B32_00715</name>
</gene>
<keyword evidence="2" id="KW-0238">DNA-binding</keyword>
<comment type="caution">
    <text evidence="5">The sequence shown here is derived from an EMBL/GenBank/DDBJ whole genome shotgun (WGS) entry which is preliminary data.</text>
</comment>
<dbReference type="GO" id="GO:0003677">
    <property type="term" value="F:DNA binding"/>
    <property type="evidence" value="ECO:0007669"/>
    <property type="project" value="UniProtKB-KW"/>
</dbReference>
<dbReference type="Pfam" id="PF00717">
    <property type="entry name" value="Peptidase_S24"/>
    <property type="match status" value="1"/>
</dbReference>
<evidence type="ECO:0000313" key="6">
    <source>
        <dbReference type="Proteomes" id="UP001075225"/>
    </source>
</evidence>
<protein>
    <submittedName>
        <fullName evidence="5">XRE family transcriptional regulator</fullName>
    </submittedName>
</protein>